<evidence type="ECO:0000313" key="3">
    <source>
        <dbReference type="Proteomes" id="UP001082703"/>
    </source>
</evidence>
<organism evidence="2 3">
    <name type="scientific">Caproiciproducens galactitolivorans</name>
    <dbReference type="NCBI Taxonomy" id="642589"/>
    <lineage>
        <taxon>Bacteria</taxon>
        <taxon>Bacillati</taxon>
        <taxon>Bacillota</taxon>
        <taxon>Clostridia</taxon>
        <taxon>Eubacteriales</taxon>
        <taxon>Acutalibacteraceae</taxon>
        <taxon>Caproiciproducens</taxon>
    </lineage>
</organism>
<evidence type="ECO:0000256" key="1">
    <source>
        <dbReference type="SAM" id="Phobius"/>
    </source>
</evidence>
<reference evidence="2 3" key="1">
    <citation type="submission" date="2022-11" db="EMBL/GenBank/DDBJ databases">
        <authorList>
            <person name="Caiyu Z."/>
        </authorList>
    </citation>
    <scope>NUCLEOTIDE SEQUENCE [LARGE SCALE GENOMIC DNA]</scope>
    <source>
        <strain evidence="2 3">YR-4</strain>
    </source>
</reference>
<keyword evidence="1" id="KW-1133">Transmembrane helix</keyword>
<gene>
    <name evidence="2" type="ORF">OUY18_10245</name>
</gene>
<comment type="caution">
    <text evidence="2">The sequence shown here is derived from an EMBL/GenBank/DDBJ whole genome shotgun (WGS) entry which is preliminary data.</text>
</comment>
<sequence length="645" mass="68953">MEDLKRVVSATNEVSASSRQATGFVDRLKQSLSGAKEKLSSLGSTSNSFFSMGRFYGWYFILRQIANTFGGFINNINSYIENMNLFDVAMGESAQSGEKLTQSLQNVLGVDSGEAMRYMGVFEELGTSFGIANKQATIMSENMTQLGYDLASFYNISTGTAFEKLESVYTGQSRAARSLGIDISNARLQQELYNLGINEKVNNLTQADKAELRYIAIMKRSVNAQGDMARTIQTPANALRVLQAQLQITGRAIGSIFIPALEAILPPVTAVIEVIGDLASELASFFGFKMPKIDYSSLNTGFSGFADDADKAANGVGDIGKKAKESKKQLDNLIGGFDELHILNSDAGNGFDSGLATGAGAGGNILSGIDLPSYNALADAVSGNILKIKEQLEQYKPLIKEILKTVLEIGIAFLTWKISSGLFSGLMNLVPGLKEFKGQFAEISAGLTLVAGLFAFAYLHSENFRRGLGVLGQSIQWVGEEISEFASNAAKSLGIKELSGEFWTSTAAIAVIAIGAVAIALGAPIFGTIAIIGGAATLAIQGIGYAASDSIEPVNLFGEGISEATEKKVKPFIKEMDNLDQTIKGIKWSGKIVTESDVSNVKSQVKQISDTIINQLDSDKNEALKKLDPLKGVLNSQTYNEITVS</sequence>
<feature type="transmembrane region" description="Helical" evidence="1">
    <location>
        <begin position="406"/>
        <end position="427"/>
    </location>
</feature>
<dbReference type="Proteomes" id="UP001082703">
    <property type="component" value="Unassembled WGS sequence"/>
</dbReference>
<keyword evidence="3" id="KW-1185">Reference proteome</keyword>
<accession>A0ABT4BUQ8</accession>
<feature type="transmembrane region" description="Helical" evidence="1">
    <location>
        <begin position="439"/>
        <end position="459"/>
    </location>
</feature>
<feature type="transmembrane region" description="Helical" evidence="1">
    <location>
        <begin position="502"/>
        <end position="523"/>
    </location>
</feature>
<protein>
    <submittedName>
        <fullName evidence="2">Uncharacterized protein</fullName>
    </submittedName>
</protein>
<dbReference type="EMBL" id="JAPOHA010000009">
    <property type="protein sequence ID" value="MCY1714633.1"/>
    <property type="molecule type" value="Genomic_DNA"/>
</dbReference>
<keyword evidence="1" id="KW-0812">Transmembrane</keyword>
<keyword evidence="1" id="KW-0472">Membrane</keyword>
<evidence type="ECO:0000313" key="2">
    <source>
        <dbReference type="EMBL" id="MCY1714633.1"/>
    </source>
</evidence>
<dbReference type="RefSeq" id="WP_268058688.1">
    <property type="nucleotide sequence ID" value="NZ_JAPOHA010000009.1"/>
</dbReference>
<proteinExistence type="predicted"/>
<name>A0ABT4BUQ8_9FIRM</name>